<keyword evidence="13 17" id="KW-1133">Transmembrane helix</keyword>
<feature type="transmembrane region" description="Helical" evidence="17">
    <location>
        <begin position="277"/>
        <end position="299"/>
    </location>
</feature>
<dbReference type="Pfam" id="PF13246">
    <property type="entry name" value="Cation_ATPase"/>
    <property type="match status" value="1"/>
</dbReference>
<gene>
    <name evidence="21" type="ORF">OSB04_022981</name>
</gene>
<protein>
    <recommendedName>
        <fullName evidence="17">Calcium-transporting ATPase</fullName>
        <ecNumber evidence="17">7.2.2.10</ecNumber>
    </recommendedName>
</protein>
<evidence type="ECO:0000256" key="17">
    <source>
        <dbReference type="RuleBase" id="RU361146"/>
    </source>
</evidence>
<feature type="transmembrane region" description="Helical" evidence="17">
    <location>
        <begin position="803"/>
        <end position="823"/>
    </location>
</feature>
<dbReference type="GO" id="GO:0005524">
    <property type="term" value="F:ATP binding"/>
    <property type="evidence" value="ECO:0007669"/>
    <property type="project" value="UniProtKB-KW"/>
</dbReference>
<name>A0AA38WAL2_9ASTR</name>
<feature type="domain" description="Cation-transporting P-type ATPase C-terminal" evidence="20">
    <location>
        <begin position="752"/>
        <end position="932"/>
    </location>
</feature>
<keyword evidence="22" id="KW-1185">Reference proteome</keyword>
<keyword evidence="10" id="KW-0460">Magnesium</keyword>
<evidence type="ECO:0000256" key="7">
    <source>
        <dbReference type="ARBA" id="ARBA00022741"/>
    </source>
</evidence>
<evidence type="ECO:0000256" key="1">
    <source>
        <dbReference type="ARBA" id="ARBA00004141"/>
    </source>
</evidence>
<dbReference type="SUPFAM" id="SSF81653">
    <property type="entry name" value="Calcium ATPase, transduction domain A"/>
    <property type="match status" value="1"/>
</dbReference>
<dbReference type="Gene3D" id="1.20.1110.10">
    <property type="entry name" value="Calcium-transporting ATPase, transmembrane domain"/>
    <property type="match status" value="1"/>
</dbReference>
<keyword evidence="12" id="KW-1278">Translocase</keyword>
<dbReference type="GO" id="GO:0005388">
    <property type="term" value="F:P-type calcium transporter activity"/>
    <property type="evidence" value="ECO:0007669"/>
    <property type="project" value="UniProtKB-EC"/>
</dbReference>
<dbReference type="InterPro" id="IPR023298">
    <property type="entry name" value="ATPase_P-typ_TM_dom_sf"/>
</dbReference>
<comment type="catalytic activity">
    <reaction evidence="16 17">
        <text>Ca(2+)(in) + ATP + H2O = Ca(2+)(out) + ADP + phosphate + H(+)</text>
        <dbReference type="Rhea" id="RHEA:18105"/>
        <dbReference type="ChEBI" id="CHEBI:15377"/>
        <dbReference type="ChEBI" id="CHEBI:15378"/>
        <dbReference type="ChEBI" id="CHEBI:29108"/>
        <dbReference type="ChEBI" id="CHEBI:30616"/>
        <dbReference type="ChEBI" id="CHEBI:43474"/>
        <dbReference type="ChEBI" id="CHEBI:456216"/>
        <dbReference type="EC" id="7.2.2.10"/>
    </reaction>
</comment>
<evidence type="ECO:0000256" key="12">
    <source>
        <dbReference type="ARBA" id="ARBA00022967"/>
    </source>
</evidence>
<dbReference type="EMBL" id="JARYMX010000006">
    <property type="protein sequence ID" value="KAJ9543274.1"/>
    <property type="molecule type" value="Genomic_DNA"/>
</dbReference>
<evidence type="ECO:0000256" key="8">
    <source>
        <dbReference type="ARBA" id="ARBA00022837"/>
    </source>
</evidence>
<evidence type="ECO:0000313" key="21">
    <source>
        <dbReference type="EMBL" id="KAJ9543274.1"/>
    </source>
</evidence>
<comment type="subcellular location">
    <subcellularLocation>
        <location evidence="1 17">Membrane</location>
        <topology evidence="1 17">Multi-pass membrane protein</topology>
    </subcellularLocation>
</comment>
<dbReference type="NCBIfam" id="TIGR01494">
    <property type="entry name" value="ATPase_P-type"/>
    <property type="match status" value="1"/>
</dbReference>
<evidence type="ECO:0000313" key="22">
    <source>
        <dbReference type="Proteomes" id="UP001172457"/>
    </source>
</evidence>
<comment type="function">
    <text evidence="17">Catalyzes the hydrolysis of ATP coupled with the transport of calcium.</text>
</comment>
<keyword evidence="8 17" id="KW-0106">Calcium</keyword>
<dbReference type="GO" id="GO:0046872">
    <property type="term" value="F:metal ion binding"/>
    <property type="evidence" value="ECO:0007669"/>
    <property type="project" value="UniProtKB-KW"/>
</dbReference>
<dbReference type="InterPro" id="IPR059000">
    <property type="entry name" value="ATPase_P-type_domA"/>
</dbReference>
<dbReference type="InterPro" id="IPR006068">
    <property type="entry name" value="ATPase_P-typ_cation-transptr_C"/>
</dbReference>
<dbReference type="InterPro" id="IPR006408">
    <property type="entry name" value="P-type_ATPase_IIB"/>
</dbReference>
<dbReference type="Gene3D" id="3.40.50.1000">
    <property type="entry name" value="HAD superfamily/HAD-like"/>
    <property type="match status" value="1"/>
</dbReference>
<evidence type="ECO:0000256" key="14">
    <source>
        <dbReference type="ARBA" id="ARBA00023065"/>
    </source>
</evidence>
<dbReference type="GO" id="GO:0016887">
    <property type="term" value="F:ATP hydrolysis activity"/>
    <property type="evidence" value="ECO:0007669"/>
    <property type="project" value="InterPro"/>
</dbReference>
<keyword evidence="5 17" id="KW-0812">Transmembrane</keyword>
<feature type="region of interest" description="Disordered" evidence="18">
    <location>
        <begin position="53"/>
        <end position="77"/>
    </location>
</feature>
<dbReference type="SUPFAM" id="SSF81660">
    <property type="entry name" value="Metal cation-transporting ATPase, ATP-binding domain N"/>
    <property type="match status" value="1"/>
</dbReference>
<dbReference type="Gene3D" id="3.40.1110.10">
    <property type="entry name" value="Calcium-transporting ATPase, cytoplasmic domain N"/>
    <property type="match status" value="1"/>
</dbReference>
<dbReference type="PANTHER" id="PTHR24093">
    <property type="entry name" value="CATION TRANSPORTING ATPASE"/>
    <property type="match status" value="1"/>
</dbReference>
<feature type="transmembrane region" description="Helical" evidence="17">
    <location>
        <begin position="873"/>
        <end position="894"/>
    </location>
</feature>
<dbReference type="InterPro" id="IPR001757">
    <property type="entry name" value="P_typ_ATPase"/>
</dbReference>
<dbReference type="GO" id="GO:0005886">
    <property type="term" value="C:plasma membrane"/>
    <property type="evidence" value="ECO:0007669"/>
    <property type="project" value="TreeGrafter"/>
</dbReference>
<feature type="domain" description="P-type ATPase A" evidence="19">
    <location>
        <begin position="161"/>
        <end position="248"/>
    </location>
</feature>
<evidence type="ECO:0000256" key="16">
    <source>
        <dbReference type="ARBA" id="ARBA00048694"/>
    </source>
</evidence>
<evidence type="ECO:0000256" key="5">
    <source>
        <dbReference type="ARBA" id="ARBA00022692"/>
    </source>
</evidence>
<evidence type="ECO:0000256" key="3">
    <source>
        <dbReference type="ARBA" id="ARBA00022448"/>
    </source>
</evidence>
<evidence type="ECO:0000256" key="11">
    <source>
        <dbReference type="ARBA" id="ARBA00022860"/>
    </source>
</evidence>
<dbReference type="InterPro" id="IPR023214">
    <property type="entry name" value="HAD_sf"/>
</dbReference>
<keyword evidence="9 17" id="KW-0067">ATP-binding</keyword>
<reference evidence="21" key="1">
    <citation type="submission" date="2023-03" db="EMBL/GenBank/DDBJ databases">
        <title>Chromosome-scale reference genome and RAD-based genetic map of yellow starthistle (Centaurea solstitialis) reveal putative structural variation and QTLs associated with invader traits.</title>
        <authorList>
            <person name="Reatini B."/>
            <person name="Cang F.A."/>
            <person name="Jiang Q."/>
            <person name="Mckibben M.T.W."/>
            <person name="Barker M.S."/>
            <person name="Rieseberg L.H."/>
            <person name="Dlugosch K.M."/>
        </authorList>
    </citation>
    <scope>NUCLEOTIDE SEQUENCE</scope>
    <source>
        <strain evidence="21">CAN-66</strain>
        <tissue evidence="21">Leaf</tissue>
    </source>
</reference>
<evidence type="ECO:0000259" key="19">
    <source>
        <dbReference type="Pfam" id="PF00122"/>
    </source>
</evidence>
<dbReference type="NCBIfam" id="TIGR01517">
    <property type="entry name" value="ATPase-IIB_Ca"/>
    <property type="match status" value="1"/>
</dbReference>
<dbReference type="SUPFAM" id="SSF81665">
    <property type="entry name" value="Calcium ATPase, transmembrane domain M"/>
    <property type="match status" value="1"/>
</dbReference>
<dbReference type="Gene3D" id="2.70.150.10">
    <property type="entry name" value="Calcium-transporting ATPase, cytoplasmic transduction domain A"/>
    <property type="match status" value="1"/>
</dbReference>
<organism evidence="21 22">
    <name type="scientific">Centaurea solstitialis</name>
    <name type="common">yellow star-thistle</name>
    <dbReference type="NCBI Taxonomy" id="347529"/>
    <lineage>
        <taxon>Eukaryota</taxon>
        <taxon>Viridiplantae</taxon>
        <taxon>Streptophyta</taxon>
        <taxon>Embryophyta</taxon>
        <taxon>Tracheophyta</taxon>
        <taxon>Spermatophyta</taxon>
        <taxon>Magnoliopsida</taxon>
        <taxon>eudicotyledons</taxon>
        <taxon>Gunneridae</taxon>
        <taxon>Pentapetalae</taxon>
        <taxon>asterids</taxon>
        <taxon>campanulids</taxon>
        <taxon>Asterales</taxon>
        <taxon>Asteraceae</taxon>
        <taxon>Carduoideae</taxon>
        <taxon>Cardueae</taxon>
        <taxon>Centaureinae</taxon>
        <taxon>Centaurea</taxon>
    </lineage>
</organism>
<evidence type="ECO:0000256" key="13">
    <source>
        <dbReference type="ARBA" id="ARBA00022989"/>
    </source>
</evidence>
<feature type="transmembrane region" description="Helical" evidence="17">
    <location>
        <begin position="124"/>
        <end position="143"/>
    </location>
</feature>
<evidence type="ECO:0000256" key="2">
    <source>
        <dbReference type="ARBA" id="ARBA00006124"/>
    </source>
</evidence>
<keyword evidence="7 17" id="KW-0547">Nucleotide-binding</keyword>
<dbReference type="Pfam" id="PF00122">
    <property type="entry name" value="E1-E2_ATPase"/>
    <property type="match status" value="1"/>
</dbReference>
<dbReference type="EC" id="7.2.2.10" evidence="17"/>
<keyword evidence="4 17" id="KW-0109">Calcium transport</keyword>
<comment type="similarity">
    <text evidence="2 17">Belongs to the cation transport ATPase (P-type) (TC 3.A.3) family. Type IIB subfamily.</text>
</comment>
<dbReference type="InterPro" id="IPR023299">
    <property type="entry name" value="ATPase_P-typ_cyto_dom_N"/>
</dbReference>
<evidence type="ECO:0000256" key="9">
    <source>
        <dbReference type="ARBA" id="ARBA00022840"/>
    </source>
</evidence>
<dbReference type="FunFam" id="1.20.1110.10:FF:000039">
    <property type="entry name" value="Calcium-transporting ATPase"/>
    <property type="match status" value="1"/>
</dbReference>
<keyword evidence="6" id="KW-0479">Metal-binding</keyword>
<dbReference type="InterPro" id="IPR036412">
    <property type="entry name" value="HAD-like_sf"/>
</dbReference>
<evidence type="ECO:0000256" key="10">
    <source>
        <dbReference type="ARBA" id="ARBA00022842"/>
    </source>
</evidence>
<feature type="transmembrane region" description="Helical" evidence="17">
    <location>
        <begin position="311"/>
        <end position="335"/>
    </location>
</feature>
<dbReference type="AlphaFoldDB" id="A0AA38WAL2"/>
<feature type="compositionally biased region" description="Polar residues" evidence="18">
    <location>
        <begin position="67"/>
        <end position="77"/>
    </location>
</feature>
<evidence type="ECO:0000256" key="6">
    <source>
        <dbReference type="ARBA" id="ARBA00022723"/>
    </source>
</evidence>
<dbReference type="Pfam" id="PF00689">
    <property type="entry name" value="Cation_ATPase_C"/>
    <property type="match status" value="1"/>
</dbReference>
<dbReference type="InterPro" id="IPR008250">
    <property type="entry name" value="ATPase_P-typ_transduc_dom_A_sf"/>
</dbReference>
<dbReference type="PRINTS" id="PR00120">
    <property type="entry name" value="HATPASE"/>
</dbReference>
<evidence type="ECO:0000256" key="18">
    <source>
        <dbReference type="SAM" id="MobiDB-lite"/>
    </source>
</evidence>
<evidence type="ECO:0000256" key="15">
    <source>
        <dbReference type="ARBA" id="ARBA00023136"/>
    </source>
</evidence>
<dbReference type="GO" id="GO:0005516">
    <property type="term" value="F:calmodulin binding"/>
    <property type="evidence" value="ECO:0007669"/>
    <property type="project" value="UniProtKB-KW"/>
</dbReference>
<keyword evidence="11" id="KW-0112">Calmodulin-binding</keyword>
<accession>A0AA38WAL2</accession>
<evidence type="ECO:0000259" key="20">
    <source>
        <dbReference type="Pfam" id="PF00689"/>
    </source>
</evidence>
<keyword evidence="3 17" id="KW-0813">Transport</keyword>
<keyword evidence="14 17" id="KW-0406">Ion transport</keyword>
<dbReference type="SUPFAM" id="SSF56784">
    <property type="entry name" value="HAD-like"/>
    <property type="match status" value="1"/>
</dbReference>
<comment type="caution">
    <text evidence="21">The sequence shown here is derived from an EMBL/GenBank/DDBJ whole genome shotgun (WGS) entry which is preliminary data.</text>
</comment>
<keyword evidence="15 17" id="KW-0472">Membrane</keyword>
<evidence type="ECO:0000256" key="4">
    <source>
        <dbReference type="ARBA" id="ARBA00022568"/>
    </source>
</evidence>
<feature type="transmembrane region" description="Helical" evidence="17">
    <location>
        <begin position="909"/>
        <end position="929"/>
    </location>
</feature>
<proteinExistence type="inferred from homology"/>
<dbReference type="Proteomes" id="UP001172457">
    <property type="component" value="Chromosome 6"/>
</dbReference>
<dbReference type="PANTHER" id="PTHR24093:SF434">
    <property type="entry name" value="CALCIUM-TRANSPORTING ATPASE 13, PLASMA MEMBRANE-TYPE-RELATED"/>
    <property type="match status" value="1"/>
</dbReference>
<comment type="caution">
    <text evidence="17">Lacks conserved residue(s) required for the propagation of feature annotation.</text>
</comment>
<sequence>MSSTANTTTHEHGIIDRAVLMDMVKRKDLHLLSGFNGVRGLASVHLRTNLENGISNGEDTETRRSRFGSNSTRKHLNSSLPKSFAYCLLEAFMDASKLLQLAFTVISLGLMIKQERLKQVWYDGGSIAVSLLVIALEAVINFIQHKQLLCQLSKISDNVKIDVVRDGWRQKISVEEVVVGDVVLLSVGDQVPAGGLFIEGDSLLVDEYSDDGGNVIDIDTIRSNPFLISGSKVINGNARMLVLSVGRNALDCGVSPKTGGTHDSSNLHSLLNKLTSLIAKVACFVSFVDLLGILIRYFCGNNQDDPNGIDIPFVLGNVAAIAEGLSLAFTFNLVYSSKGMMDDRVMIRKFSACETIGAASVICTHRTGILTGDQMEVKEFCVGFDQIEDGSVIVAGDDKFLRLFRQGVGLNTTGGGGVHNSFEDCGSPTERAILSWAVENLEMEMAMEKLTEGYIFLRHAVKFDSEMKRSGVSILKKEDNTIDVHWKGDAKGVLAMCSNYYQKTGVEKSINDDEKTRLENMIEGMAASGLRCIGFAHKRLPQNEDGGTYELRNEEGLTLLCIVGIKDSCKQGVKEAIASCKSAGVEIKMITEDHALTAKALAIECGILAVDPEVSNNGEEVIEGKEFRNYTEKERMDKVERIRVMARSSPSDKLLMVECLKKKGHVVAFTGHDAPALKEADIGVSMGIEGTAVAKEISDVVILDDGFASVVMGLKWGRWLFDNIQKHIQFQLPANVASLVINFISTSAGRGVPLSTIQMLWINLLMVTLGGLALAREKPTKELMLQKPPPVGSRVARLVTNVMWRNILAQSMYQIVIVLMLWFKGRSFFNVNERVKNTITFNTFVFCQWFNLFNSRIQEKMNIFEDLHKNIMFLGIVGAAIVLQVVIVEFLNLFADNDDDDDQKLNWKFLKWGICVATATISWLIGWFVKLIPMPHTPSLADLDRIRVDAVAGFGFWMSYI</sequence>
<dbReference type="PRINTS" id="PR00119">
    <property type="entry name" value="CATATPASE"/>
</dbReference>